<evidence type="ECO:0000256" key="2">
    <source>
        <dbReference type="ARBA" id="ARBA00022676"/>
    </source>
</evidence>
<feature type="region of interest" description="Disordered" evidence="4">
    <location>
        <begin position="50"/>
        <end position="73"/>
    </location>
</feature>
<feature type="compositionally biased region" description="Low complexity" evidence="4">
    <location>
        <begin position="62"/>
        <end position="72"/>
    </location>
</feature>
<keyword evidence="3" id="KW-0808">Transferase</keyword>
<evidence type="ECO:0000256" key="4">
    <source>
        <dbReference type="SAM" id="MobiDB-lite"/>
    </source>
</evidence>
<dbReference type="InterPro" id="IPR002213">
    <property type="entry name" value="UDP_glucos_trans"/>
</dbReference>
<evidence type="ECO:0000256" key="3">
    <source>
        <dbReference type="ARBA" id="ARBA00022679"/>
    </source>
</evidence>
<evidence type="ECO:0000259" key="5">
    <source>
        <dbReference type="Pfam" id="PF06722"/>
    </source>
</evidence>
<evidence type="ECO:0000313" key="8">
    <source>
        <dbReference type="Proteomes" id="UP000640489"/>
    </source>
</evidence>
<dbReference type="InterPro" id="IPR048284">
    <property type="entry name" value="EryCIII-like_N"/>
</dbReference>
<dbReference type="AlphaFoldDB" id="A0A930VJZ3"/>
<dbReference type="GO" id="GO:0017000">
    <property type="term" value="P:antibiotic biosynthetic process"/>
    <property type="evidence" value="ECO:0007669"/>
    <property type="project" value="UniProtKB-ARBA"/>
</dbReference>
<feature type="domain" description="Erythromycin biosynthesis protein CIII-like C-terminal" evidence="5">
    <location>
        <begin position="235"/>
        <end position="379"/>
    </location>
</feature>
<keyword evidence="8" id="KW-1185">Reference proteome</keyword>
<organism evidence="7 8">
    <name type="scientific">Nocardioides islandensis</name>
    <dbReference type="NCBI Taxonomy" id="433663"/>
    <lineage>
        <taxon>Bacteria</taxon>
        <taxon>Bacillati</taxon>
        <taxon>Actinomycetota</taxon>
        <taxon>Actinomycetes</taxon>
        <taxon>Propionibacteriales</taxon>
        <taxon>Nocardioidaceae</taxon>
        <taxon>Nocardioides</taxon>
    </lineage>
</organism>
<dbReference type="GO" id="GO:0016758">
    <property type="term" value="F:hexosyltransferase activity"/>
    <property type="evidence" value="ECO:0007669"/>
    <property type="project" value="UniProtKB-ARBA"/>
</dbReference>
<dbReference type="CDD" id="cd03784">
    <property type="entry name" value="GT1_Gtf-like"/>
    <property type="match status" value="1"/>
</dbReference>
<evidence type="ECO:0000313" key="7">
    <source>
        <dbReference type="EMBL" id="MBF4765937.1"/>
    </source>
</evidence>
<dbReference type="FunFam" id="3.40.50.2000:FF:000072">
    <property type="entry name" value="Glycosyl transferase"/>
    <property type="match status" value="1"/>
</dbReference>
<proteinExistence type="inferred from homology"/>
<name>A0A930VJZ3_9ACTN</name>
<evidence type="ECO:0000259" key="6">
    <source>
        <dbReference type="Pfam" id="PF21036"/>
    </source>
</evidence>
<dbReference type="PANTHER" id="PTHR48050">
    <property type="entry name" value="STEROL 3-BETA-GLUCOSYLTRANSFERASE"/>
    <property type="match status" value="1"/>
</dbReference>
<dbReference type="Pfam" id="PF06722">
    <property type="entry name" value="EryCIII-like_C"/>
    <property type="match status" value="1"/>
</dbReference>
<reference evidence="7" key="1">
    <citation type="submission" date="2020-11" db="EMBL/GenBank/DDBJ databases">
        <title>Nocardioides sp. nov., isolated from Soil of Cynanchum wilfordii Hemsley rhizosphere.</title>
        <authorList>
            <person name="Lee J.-S."/>
            <person name="Suh M.K."/>
            <person name="Kim J.-S."/>
        </authorList>
    </citation>
    <scope>NUCLEOTIDE SEQUENCE</scope>
    <source>
        <strain evidence="7">KCTC 19275</strain>
    </source>
</reference>
<evidence type="ECO:0000256" key="1">
    <source>
        <dbReference type="ARBA" id="ARBA00006962"/>
    </source>
</evidence>
<dbReference type="RefSeq" id="WP_194709117.1">
    <property type="nucleotide sequence ID" value="NZ_JADKPN010000020.1"/>
</dbReference>
<comment type="caution">
    <text evidence="7">The sequence shown here is derived from an EMBL/GenBank/DDBJ whole genome shotgun (WGS) entry which is preliminary data.</text>
</comment>
<accession>A0A930VJZ3</accession>
<dbReference type="Proteomes" id="UP000640489">
    <property type="component" value="Unassembled WGS sequence"/>
</dbReference>
<dbReference type="InterPro" id="IPR050426">
    <property type="entry name" value="Glycosyltransferase_28"/>
</dbReference>
<gene>
    <name evidence="7" type="ORF">ISU07_22610</name>
</gene>
<protein>
    <submittedName>
        <fullName evidence="7">Glycosyltransferase family 1 protein</fullName>
    </submittedName>
</protein>
<dbReference type="Pfam" id="PF21036">
    <property type="entry name" value="EryCIII-like_N"/>
    <property type="match status" value="1"/>
</dbReference>
<dbReference type="Gene3D" id="3.40.50.2000">
    <property type="entry name" value="Glycogen Phosphorylase B"/>
    <property type="match status" value="2"/>
</dbReference>
<comment type="similarity">
    <text evidence="1">Belongs to the glycosyltransferase 28 family.</text>
</comment>
<dbReference type="GO" id="GO:0008194">
    <property type="term" value="F:UDP-glycosyltransferase activity"/>
    <property type="evidence" value="ECO:0007669"/>
    <property type="project" value="InterPro"/>
</dbReference>
<feature type="domain" description="Erythromycin biosynthesis protein CIII-like N-terminal" evidence="6">
    <location>
        <begin position="23"/>
        <end position="147"/>
    </location>
</feature>
<dbReference type="EMBL" id="JADKPN010000020">
    <property type="protein sequence ID" value="MBF4765937.1"/>
    <property type="molecule type" value="Genomic_DNA"/>
</dbReference>
<dbReference type="InterPro" id="IPR010610">
    <property type="entry name" value="EryCIII-like_C"/>
</dbReference>
<sequence length="382" mass="39443">MRALLTFVGGSGHLDPLLPVARALAAAGHEVAVAGSGGPVARVAAEGLTALPTSAPRPPAAPTTGPTTGPTTERIPVVPVDRHATEVEFAENFAGKATRRHVVAVAEHLRAWRPDVVVRDETDFGTAMAAEAAGVPCATHLVLAAGTLPRPELVVPVLEAIRDEQGLPPDPSLATLGRDLVLSPFPPSFRHPSAPLPDTALPYRPRPVVPEANGRSVYVTLGTIFNGESIDLFDRLLAGLADVPADVLVTVGRELDPAVLGPQPGHVRVERYVPQVDVLPGCALVVSHGGSGSLMGALEHGLPSVLTPLGADQPHNAARAAELGLARVLDAATVTPAEVTAAVTAALQDEHARERARTVRAEIDALPGLDAVVPRLEALAGH</sequence>
<dbReference type="SUPFAM" id="SSF53756">
    <property type="entry name" value="UDP-Glycosyltransferase/glycogen phosphorylase"/>
    <property type="match status" value="1"/>
</dbReference>
<dbReference type="PANTHER" id="PTHR48050:SF13">
    <property type="entry name" value="STEROL 3-BETA-GLUCOSYLTRANSFERASE UGT80A2"/>
    <property type="match status" value="1"/>
</dbReference>
<keyword evidence="2" id="KW-0328">Glycosyltransferase</keyword>